<dbReference type="EMBL" id="CM023486">
    <property type="protein sequence ID" value="KAH6927315.1"/>
    <property type="molecule type" value="Genomic_DNA"/>
</dbReference>
<evidence type="ECO:0000313" key="2">
    <source>
        <dbReference type="Proteomes" id="UP000821845"/>
    </source>
</evidence>
<dbReference type="Proteomes" id="UP000821845">
    <property type="component" value="Chromosome 6"/>
</dbReference>
<evidence type="ECO:0000313" key="1">
    <source>
        <dbReference type="EMBL" id="KAH6927315.1"/>
    </source>
</evidence>
<gene>
    <name evidence="1" type="ORF">HPB50_001614</name>
</gene>
<reference evidence="1" key="1">
    <citation type="submission" date="2020-05" db="EMBL/GenBank/DDBJ databases">
        <title>Large-scale comparative analyses of tick genomes elucidate their genetic diversity and vector capacities.</title>
        <authorList>
            <person name="Jia N."/>
            <person name="Wang J."/>
            <person name="Shi W."/>
            <person name="Du L."/>
            <person name="Sun Y."/>
            <person name="Zhan W."/>
            <person name="Jiang J."/>
            <person name="Wang Q."/>
            <person name="Zhang B."/>
            <person name="Ji P."/>
            <person name="Sakyi L.B."/>
            <person name="Cui X."/>
            <person name="Yuan T."/>
            <person name="Jiang B."/>
            <person name="Yang W."/>
            <person name="Lam T.T.-Y."/>
            <person name="Chang Q."/>
            <person name="Ding S."/>
            <person name="Wang X."/>
            <person name="Zhu J."/>
            <person name="Ruan X."/>
            <person name="Zhao L."/>
            <person name="Wei J."/>
            <person name="Que T."/>
            <person name="Du C."/>
            <person name="Cheng J."/>
            <person name="Dai P."/>
            <person name="Han X."/>
            <person name="Huang E."/>
            <person name="Gao Y."/>
            <person name="Liu J."/>
            <person name="Shao H."/>
            <person name="Ye R."/>
            <person name="Li L."/>
            <person name="Wei W."/>
            <person name="Wang X."/>
            <person name="Wang C."/>
            <person name="Yang T."/>
            <person name="Huo Q."/>
            <person name="Li W."/>
            <person name="Guo W."/>
            <person name="Chen H."/>
            <person name="Zhou L."/>
            <person name="Ni X."/>
            <person name="Tian J."/>
            <person name="Zhou Y."/>
            <person name="Sheng Y."/>
            <person name="Liu T."/>
            <person name="Pan Y."/>
            <person name="Xia L."/>
            <person name="Li J."/>
            <person name="Zhao F."/>
            <person name="Cao W."/>
        </authorList>
    </citation>
    <scope>NUCLEOTIDE SEQUENCE</scope>
    <source>
        <strain evidence="1">Hyas-2018</strain>
    </source>
</reference>
<keyword evidence="2" id="KW-1185">Reference proteome</keyword>
<protein>
    <submittedName>
        <fullName evidence="1">Uncharacterized protein</fullName>
    </submittedName>
</protein>
<sequence>MGEPCPVTNSTPAASRHGPAPEGEQPPEVPVAGSSIGASHFFTSEMEIEYEEIPDTRNLFFIAWVFCCAGSIIIFVPLAFILMPLFSGAIARVDNLAVGPYFRKPTTAAPAVVTTAAPVTASVTASATTKSTKFLVPTWTAPRRTTPAVPTNCRRATPTFSVDLSNIKSDSFKSSTLEDVDTTMVEVYCLFNISRVRRSSGEDFQPSQLPWPICPNVIYWSIGVNFSDGNILSRASKLDRYNGLYNITSIARTYRPDANVFFTIGGYPEDSGLFSLLGNGTLAQITLVQTVITLLYRLEFNGLNIHVVDDAPCEQYFKNKMAGLQSFIAELRKLVVINQSIKNFKATLMVDTNKTIAKEAIAVLKNDIDRVFVDTFKLFTYNFSASFGETEFCNRYSSFLRDFDIDMGKNSKVCYGYSSLMRTWNRRLDDGGPPLVVTQTFGYASYQDFCDLTYSVDCDYGSTSNCMQLEVKTKGREIAYAYFFTKRTLKQMYEGHCLLLDGVDFGVHPKGCSLNIPGCDVLTTFSETYKK</sequence>
<proteinExistence type="predicted"/>
<accession>A0ACB7RY60</accession>
<comment type="caution">
    <text evidence="1">The sequence shown here is derived from an EMBL/GenBank/DDBJ whole genome shotgun (WGS) entry which is preliminary data.</text>
</comment>
<organism evidence="1 2">
    <name type="scientific">Hyalomma asiaticum</name>
    <name type="common">Tick</name>
    <dbReference type="NCBI Taxonomy" id="266040"/>
    <lineage>
        <taxon>Eukaryota</taxon>
        <taxon>Metazoa</taxon>
        <taxon>Ecdysozoa</taxon>
        <taxon>Arthropoda</taxon>
        <taxon>Chelicerata</taxon>
        <taxon>Arachnida</taxon>
        <taxon>Acari</taxon>
        <taxon>Parasitiformes</taxon>
        <taxon>Ixodida</taxon>
        <taxon>Ixodoidea</taxon>
        <taxon>Ixodidae</taxon>
        <taxon>Hyalomminae</taxon>
        <taxon>Hyalomma</taxon>
    </lineage>
</organism>
<name>A0ACB7RY60_HYAAI</name>